<accession>A0A142CW11</accession>
<dbReference type="GeneID" id="27140313"/>
<evidence type="ECO:0000256" key="6">
    <source>
        <dbReference type="ARBA" id="ARBA00034078"/>
    </source>
</evidence>
<evidence type="ECO:0000256" key="5">
    <source>
        <dbReference type="ARBA" id="ARBA00023014"/>
    </source>
</evidence>
<dbReference type="GO" id="GO:0046872">
    <property type="term" value="F:metal ion binding"/>
    <property type="evidence" value="ECO:0007669"/>
    <property type="project" value="UniProtKB-KW"/>
</dbReference>
<comment type="similarity">
    <text evidence="1">Belongs to the complex I 24 kDa subunit family.</text>
</comment>
<dbReference type="OrthoDB" id="70332at2157"/>
<dbReference type="FunFam" id="3.40.30.10:FF:000015">
    <property type="entry name" value="NADH-quinone oxidoreductase subunit E"/>
    <property type="match status" value="1"/>
</dbReference>
<keyword evidence="3" id="KW-0479">Metal-binding</keyword>
<comment type="cofactor">
    <cofactor evidence="6">
        <name>[2Fe-2S] cluster</name>
        <dbReference type="ChEBI" id="CHEBI:190135"/>
    </cofactor>
</comment>
<dbReference type="GO" id="GO:0051537">
    <property type="term" value="F:2 iron, 2 sulfur cluster binding"/>
    <property type="evidence" value="ECO:0007669"/>
    <property type="project" value="UniProtKB-KW"/>
</dbReference>
<dbReference type="KEGG" id="tpep:A0127_07155"/>
<dbReference type="Pfam" id="PF01257">
    <property type="entry name" value="2Fe-2S_thioredx"/>
    <property type="match status" value="1"/>
</dbReference>
<evidence type="ECO:0000313" key="8">
    <source>
        <dbReference type="Proteomes" id="UP000073604"/>
    </source>
</evidence>
<dbReference type="InterPro" id="IPR042128">
    <property type="entry name" value="NuoE_dom"/>
</dbReference>
<sequence length="154" mass="17059">MGAGLDYIRSYPPEPSSLIPLLQRTQERFGYLSREVLEEIANYLGIPLSRVYGVATFYAQFRFEPLGKYVVKVCHGTACHVNGAVSIAQALKEELGIDEGQTTKDGLVTLERVACLGCCSLAPVIMINEKVFGKLNPEKARKLIRKLREGKLDV</sequence>
<evidence type="ECO:0000256" key="2">
    <source>
        <dbReference type="ARBA" id="ARBA00022714"/>
    </source>
</evidence>
<evidence type="ECO:0000256" key="1">
    <source>
        <dbReference type="ARBA" id="ARBA00010643"/>
    </source>
</evidence>
<dbReference type="AlphaFoldDB" id="A0A142CW11"/>
<dbReference type="Proteomes" id="UP000073604">
    <property type="component" value="Chromosome"/>
</dbReference>
<dbReference type="PANTHER" id="PTHR43342:SF1">
    <property type="entry name" value="BIFURCATING [FEFE] HYDROGENASE GAMMA SUBUNIT"/>
    <property type="match status" value="1"/>
</dbReference>
<dbReference type="GO" id="GO:0016491">
    <property type="term" value="F:oxidoreductase activity"/>
    <property type="evidence" value="ECO:0007669"/>
    <property type="project" value="InterPro"/>
</dbReference>
<name>A0A142CW11_9EURY</name>
<dbReference type="FunFam" id="1.10.10.1590:FF:000001">
    <property type="entry name" value="NADH-quinone oxidoreductase subunit E"/>
    <property type="match status" value="1"/>
</dbReference>
<evidence type="ECO:0000256" key="4">
    <source>
        <dbReference type="ARBA" id="ARBA00023004"/>
    </source>
</evidence>
<proteinExistence type="inferred from homology"/>
<organism evidence="7 8">
    <name type="scientific">Thermococcus peptonophilus</name>
    <dbReference type="NCBI Taxonomy" id="53952"/>
    <lineage>
        <taxon>Archaea</taxon>
        <taxon>Methanobacteriati</taxon>
        <taxon>Methanobacteriota</taxon>
        <taxon>Thermococci</taxon>
        <taxon>Thermococcales</taxon>
        <taxon>Thermococcaceae</taxon>
        <taxon>Thermococcus</taxon>
    </lineage>
</organism>
<dbReference type="Gene3D" id="3.40.30.10">
    <property type="entry name" value="Glutaredoxin"/>
    <property type="match status" value="1"/>
</dbReference>
<dbReference type="NCBIfam" id="TIGR01958">
    <property type="entry name" value="nuoE_fam"/>
    <property type="match status" value="1"/>
</dbReference>
<dbReference type="Gene3D" id="1.10.10.1590">
    <property type="entry name" value="NADH-quinone oxidoreductase subunit E"/>
    <property type="match status" value="1"/>
</dbReference>
<dbReference type="STRING" id="53952.A0127_07155"/>
<dbReference type="CDD" id="cd03064">
    <property type="entry name" value="TRX_Fd_NuoE"/>
    <property type="match status" value="1"/>
</dbReference>
<keyword evidence="5" id="KW-0411">Iron-sulfur</keyword>
<dbReference type="InterPro" id="IPR002023">
    <property type="entry name" value="NuoE-like"/>
</dbReference>
<dbReference type="InterPro" id="IPR036249">
    <property type="entry name" value="Thioredoxin-like_sf"/>
</dbReference>
<reference evidence="8" key="1">
    <citation type="submission" date="2016-03" db="EMBL/GenBank/DDBJ databases">
        <authorList>
            <person name="Oger P.M."/>
        </authorList>
    </citation>
    <scope>NUCLEOTIDE SEQUENCE [LARGE SCALE GENOMIC DNA]</scope>
    <source>
        <strain evidence="8">OG-1</strain>
    </source>
</reference>
<dbReference type="PANTHER" id="PTHR43342">
    <property type="entry name" value="NADH-QUINONE OXIDOREDUCTASE, E SUBUNIT"/>
    <property type="match status" value="1"/>
</dbReference>
<dbReference type="NCBIfam" id="NF005722">
    <property type="entry name" value="PRK07539.1-2"/>
    <property type="match status" value="1"/>
</dbReference>
<dbReference type="SUPFAM" id="SSF52833">
    <property type="entry name" value="Thioredoxin-like"/>
    <property type="match status" value="1"/>
</dbReference>
<gene>
    <name evidence="7" type="ORF">A0127_07155</name>
</gene>
<evidence type="ECO:0000256" key="3">
    <source>
        <dbReference type="ARBA" id="ARBA00022723"/>
    </source>
</evidence>
<evidence type="ECO:0000313" key="7">
    <source>
        <dbReference type="EMBL" id="AMQ18963.1"/>
    </source>
</evidence>
<dbReference type="RefSeq" id="WP_062389822.1">
    <property type="nucleotide sequence ID" value="NZ_CP014750.1"/>
</dbReference>
<protein>
    <submittedName>
        <fullName evidence="7">NADH dehydrogenase</fullName>
    </submittedName>
</protein>
<dbReference type="PROSITE" id="PS01099">
    <property type="entry name" value="COMPLEX1_24K"/>
    <property type="match status" value="1"/>
</dbReference>
<keyword evidence="4" id="KW-0408">Iron</keyword>
<keyword evidence="8" id="KW-1185">Reference proteome</keyword>
<dbReference type="InterPro" id="IPR041921">
    <property type="entry name" value="NuoE_N"/>
</dbReference>
<dbReference type="EMBL" id="CP014750">
    <property type="protein sequence ID" value="AMQ18963.1"/>
    <property type="molecule type" value="Genomic_DNA"/>
</dbReference>
<dbReference type="InterPro" id="IPR028431">
    <property type="entry name" value="NADP_DH_HndA-like"/>
</dbReference>
<keyword evidence="2" id="KW-0001">2Fe-2S</keyword>
<dbReference type="PIRSF" id="PIRSF000216">
    <property type="entry name" value="NADH_DH_24kDa"/>
    <property type="match status" value="1"/>
</dbReference>